<dbReference type="AlphaFoldDB" id="A0A1R0ZJY4"/>
<dbReference type="RefSeq" id="WP_076284406.1">
    <property type="nucleotide sequence ID" value="NZ_MPTW01000004.1"/>
</dbReference>
<accession>A0A1R0ZJY4</accession>
<name>A0A1R0ZJY4_9BACL</name>
<dbReference type="EMBL" id="MPTW01000004">
    <property type="protein sequence ID" value="OME71502.1"/>
    <property type="molecule type" value="Genomic_DNA"/>
</dbReference>
<sequence length="130" mass="14578">MVGQVFSVLASVATFIKQVFGKKEFIHEPVSVAATAPPVVSDPLAIRGSEALKPIDNTKWEQHRNGNKILKAECKNYTACYYETKMEVKIFKTISRRNGTVEVIELSSFIAPCDLEHLNRYVKTAAGRQY</sequence>
<protein>
    <submittedName>
        <fullName evidence="1">Uncharacterized protein</fullName>
    </submittedName>
</protein>
<proteinExistence type="predicted"/>
<reference evidence="1 2" key="1">
    <citation type="submission" date="2016-11" db="EMBL/GenBank/DDBJ databases">
        <title>Paenibacillus species isolates.</title>
        <authorList>
            <person name="Beno S.M."/>
        </authorList>
    </citation>
    <scope>NUCLEOTIDE SEQUENCE [LARGE SCALE GENOMIC DNA]</scope>
    <source>
        <strain evidence="1 2">FSL H7-0443</strain>
    </source>
</reference>
<dbReference type="Proteomes" id="UP000187425">
    <property type="component" value="Unassembled WGS sequence"/>
</dbReference>
<comment type="caution">
    <text evidence="1">The sequence shown here is derived from an EMBL/GenBank/DDBJ whole genome shotgun (WGS) entry which is preliminary data.</text>
</comment>
<evidence type="ECO:0000313" key="1">
    <source>
        <dbReference type="EMBL" id="OME71502.1"/>
    </source>
</evidence>
<evidence type="ECO:0000313" key="2">
    <source>
        <dbReference type="Proteomes" id="UP000187425"/>
    </source>
</evidence>
<organism evidence="1 2">
    <name type="scientific">Paenibacillus odorifer</name>
    <dbReference type="NCBI Taxonomy" id="189426"/>
    <lineage>
        <taxon>Bacteria</taxon>
        <taxon>Bacillati</taxon>
        <taxon>Bacillota</taxon>
        <taxon>Bacilli</taxon>
        <taxon>Bacillales</taxon>
        <taxon>Paenibacillaceae</taxon>
        <taxon>Paenibacillus</taxon>
    </lineage>
</organism>
<gene>
    <name evidence="1" type="ORF">BSK65_10705</name>
</gene>